<dbReference type="AlphaFoldDB" id="A0A6I0F258"/>
<dbReference type="SUPFAM" id="SSF48695">
    <property type="entry name" value="Multiheme cytochromes"/>
    <property type="match status" value="1"/>
</dbReference>
<dbReference type="GO" id="GO:0030288">
    <property type="term" value="C:outer membrane-bounded periplasmic space"/>
    <property type="evidence" value="ECO:0007669"/>
    <property type="project" value="TreeGrafter"/>
</dbReference>
<reference evidence="11 12" key="1">
    <citation type="submission" date="2019-10" db="EMBL/GenBank/DDBJ databases">
        <title>Whole-genome sequence of the extremophile Heliorestis acidaminivorans DSM 24790.</title>
        <authorList>
            <person name="Kyndt J.A."/>
            <person name="Meyer T.E."/>
        </authorList>
    </citation>
    <scope>NUCLEOTIDE SEQUENCE [LARGE SCALE GENOMIC DNA]</scope>
    <source>
        <strain evidence="11 12">DSM 24790</strain>
    </source>
</reference>
<proteinExistence type="inferred from homology"/>
<dbReference type="PROSITE" id="PS51257">
    <property type="entry name" value="PROKAR_LIPOPROTEIN"/>
    <property type="match status" value="1"/>
</dbReference>
<keyword evidence="12" id="KW-1185">Reference proteome</keyword>
<protein>
    <recommendedName>
        <fullName evidence="3">nitrite reductase (cytochrome; ammonia-forming)</fullName>
        <ecNumber evidence="3">1.7.2.2</ecNumber>
    </recommendedName>
</protein>
<keyword evidence="8" id="KW-0560">Oxidoreductase</keyword>
<dbReference type="Gene3D" id="1.10.1130.10">
    <property type="entry name" value="Flavocytochrome C3, Chain A"/>
    <property type="match status" value="1"/>
</dbReference>
<evidence type="ECO:0000313" key="12">
    <source>
        <dbReference type="Proteomes" id="UP000468766"/>
    </source>
</evidence>
<evidence type="ECO:0000256" key="8">
    <source>
        <dbReference type="ARBA" id="ARBA00023002"/>
    </source>
</evidence>
<dbReference type="InterPro" id="IPR036280">
    <property type="entry name" value="Multihaem_cyt_sf"/>
</dbReference>
<evidence type="ECO:0000256" key="2">
    <source>
        <dbReference type="ARBA" id="ARBA00009288"/>
    </source>
</evidence>
<keyword evidence="9" id="KW-0408">Iron</keyword>
<comment type="caution">
    <text evidence="11">The sequence shown here is derived from an EMBL/GenBank/DDBJ whole genome shotgun (WGS) entry which is preliminary data.</text>
</comment>
<evidence type="ECO:0000256" key="7">
    <source>
        <dbReference type="ARBA" id="ARBA00022837"/>
    </source>
</evidence>
<keyword evidence="6" id="KW-0732">Signal</keyword>
<keyword evidence="7" id="KW-0106">Calcium</keyword>
<evidence type="ECO:0000313" key="11">
    <source>
        <dbReference type="EMBL" id="KAB2952553.1"/>
    </source>
</evidence>
<name>A0A6I0F258_9FIRM</name>
<comment type="similarity">
    <text evidence="2">Belongs to the cytochrome c-552 family.</text>
</comment>
<dbReference type="GO" id="GO:0042279">
    <property type="term" value="F:nitrite reductase (cytochrome, ammonia-forming) activity"/>
    <property type="evidence" value="ECO:0007669"/>
    <property type="project" value="UniProtKB-EC"/>
</dbReference>
<evidence type="ECO:0000256" key="10">
    <source>
        <dbReference type="ARBA" id="ARBA00049131"/>
    </source>
</evidence>
<evidence type="ECO:0000256" key="1">
    <source>
        <dbReference type="ARBA" id="ARBA00004196"/>
    </source>
</evidence>
<keyword evidence="5" id="KW-0479">Metal-binding</keyword>
<evidence type="ECO:0000256" key="3">
    <source>
        <dbReference type="ARBA" id="ARBA00011887"/>
    </source>
</evidence>
<accession>A0A6I0F258</accession>
<comment type="catalytic activity">
    <reaction evidence="10">
        <text>6 Fe(III)-[cytochrome c] + NH4(+) + 2 H2O = 6 Fe(II)-[cytochrome c] + nitrite + 8 H(+)</text>
        <dbReference type="Rhea" id="RHEA:13089"/>
        <dbReference type="Rhea" id="RHEA-COMP:10350"/>
        <dbReference type="Rhea" id="RHEA-COMP:14399"/>
        <dbReference type="ChEBI" id="CHEBI:15377"/>
        <dbReference type="ChEBI" id="CHEBI:15378"/>
        <dbReference type="ChEBI" id="CHEBI:16301"/>
        <dbReference type="ChEBI" id="CHEBI:28938"/>
        <dbReference type="ChEBI" id="CHEBI:29033"/>
        <dbReference type="ChEBI" id="CHEBI:29034"/>
        <dbReference type="EC" id="1.7.2.2"/>
    </reaction>
</comment>
<evidence type="ECO:0000256" key="4">
    <source>
        <dbReference type="ARBA" id="ARBA00022617"/>
    </source>
</evidence>
<dbReference type="EC" id="1.7.2.2" evidence="3"/>
<evidence type="ECO:0000256" key="6">
    <source>
        <dbReference type="ARBA" id="ARBA00022729"/>
    </source>
</evidence>
<evidence type="ECO:0000256" key="9">
    <source>
        <dbReference type="ARBA" id="ARBA00023004"/>
    </source>
</evidence>
<keyword evidence="4" id="KW-0349">Heme</keyword>
<dbReference type="PANTHER" id="PTHR30633:SF0">
    <property type="entry name" value="CYTOCHROME C-552"/>
    <property type="match status" value="1"/>
</dbReference>
<dbReference type="EMBL" id="WBXO01000005">
    <property type="protein sequence ID" value="KAB2952553.1"/>
    <property type="molecule type" value="Genomic_DNA"/>
</dbReference>
<dbReference type="PIRSF" id="PIRSF000243">
    <property type="entry name" value="Cyt_c552"/>
    <property type="match status" value="1"/>
</dbReference>
<organism evidence="11 12">
    <name type="scientific">Heliorestis acidaminivorans</name>
    <dbReference type="NCBI Taxonomy" id="553427"/>
    <lineage>
        <taxon>Bacteria</taxon>
        <taxon>Bacillati</taxon>
        <taxon>Bacillota</taxon>
        <taxon>Clostridia</taxon>
        <taxon>Eubacteriales</taxon>
        <taxon>Heliobacteriaceae</taxon>
        <taxon>Heliorestis</taxon>
    </lineage>
</organism>
<dbReference type="InterPro" id="IPR003321">
    <property type="entry name" value="Cyt_c552"/>
</dbReference>
<dbReference type="RefSeq" id="WP_151619830.1">
    <property type="nucleotide sequence ID" value="NZ_WBXO01000005.1"/>
</dbReference>
<evidence type="ECO:0000256" key="5">
    <source>
        <dbReference type="ARBA" id="ARBA00022723"/>
    </source>
</evidence>
<dbReference type="PANTHER" id="PTHR30633">
    <property type="entry name" value="CYTOCHROME C-552 RESPIRATORY NITRITE REDUCTASE"/>
    <property type="match status" value="1"/>
</dbReference>
<dbReference type="GO" id="GO:0046872">
    <property type="term" value="F:metal ion binding"/>
    <property type="evidence" value="ECO:0007669"/>
    <property type="project" value="UniProtKB-KW"/>
</dbReference>
<dbReference type="Pfam" id="PF02335">
    <property type="entry name" value="Cytochrom_C552"/>
    <property type="match status" value="1"/>
</dbReference>
<dbReference type="CDD" id="cd00548">
    <property type="entry name" value="NrfA-like"/>
    <property type="match status" value="1"/>
</dbReference>
<dbReference type="Gene3D" id="1.20.140.10">
    <property type="entry name" value="Butyryl-CoA Dehydrogenase, subunit A, domain 3"/>
    <property type="match status" value="1"/>
</dbReference>
<comment type="subcellular location">
    <subcellularLocation>
        <location evidence="1">Cell envelope</location>
    </subcellularLocation>
</comment>
<dbReference type="OrthoDB" id="9780421at2"/>
<dbReference type="GO" id="GO:0019645">
    <property type="term" value="P:anaerobic electron transport chain"/>
    <property type="evidence" value="ECO:0007669"/>
    <property type="project" value="TreeGrafter"/>
</dbReference>
<dbReference type="Proteomes" id="UP000468766">
    <property type="component" value="Unassembled WGS sequence"/>
</dbReference>
<sequence>MNKKKWLLGIWAILIIFMFGAFISGCNSQPAATFGYIETGFGPNEHDMEKYALLFPHHYDSFMKNAEMSDENSKYGGSILDDHLEKYPYMKTLFAGMPFSLEYNEDRGHVYSMIDLVEIKRVTSLPGGKQQMGSCLTCKTVEAFDLQVEMGLDYYSTPLPELLPDVVHGFSCSVCHDPQTMKLSVGQQPFIDAMNRIGTDVTKATQQEMRTYVCAQCHVEYYFNPARQGEVTFPWDKGFDAADMEQYYNEIAGPLYGFNQDWVHPDTGTPLLKAQHPEFEMYQGSIHQINGVSCADCHMPYVKQGNTKISSHWMTSPMKHMEQSCTVCHRQNVDELRDYVYSTQDTVFVNLKKAGSYNEQAINTIAKAIELGATDEALAQARALHRQSQWRWDYVAAENSMGFHNTSKALSTLAESIELAQQATMAAARAGNFHDIPELKPYGDYVYERFEVSGWSKDRARTQAPTSMDWHH</sequence>
<dbReference type="GO" id="GO:0020037">
    <property type="term" value="F:heme binding"/>
    <property type="evidence" value="ECO:0007669"/>
    <property type="project" value="TreeGrafter"/>
</dbReference>
<gene>
    <name evidence="11" type="ORF">F9B85_07760</name>
</gene>